<dbReference type="Proteomes" id="UP000324973">
    <property type="component" value="Unassembled WGS sequence"/>
</dbReference>
<dbReference type="GO" id="GO:0004180">
    <property type="term" value="F:carboxypeptidase activity"/>
    <property type="evidence" value="ECO:0007669"/>
    <property type="project" value="UniProtKB-KW"/>
</dbReference>
<keyword evidence="4" id="KW-1185">Reference proteome</keyword>
<evidence type="ECO:0000256" key="1">
    <source>
        <dbReference type="SAM" id="MobiDB-lite"/>
    </source>
</evidence>
<dbReference type="SUPFAM" id="SSF52317">
    <property type="entry name" value="Class I glutamine amidotransferase-like"/>
    <property type="match status" value="1"/>
</dbReference>
<evidence type="ECO:0000313" key="4">
    <source>
        <dbReference type="Proteomes" id="UP000324973"/>
    </source>
</evidence>
<dbReference type="AlphaFoldDB" id="A0A5D4XMT9"/>
<dbReference type="InterPro" id="IPR029062">
    <property type="entry name" value="Class_I_gatase-like"/>
</dbReference>
<proteinExistence type="predicted"/>
<dbReference type="RefSeq" id="WP_149101825.1">
    <property type="nucleotide sequence ID" value="NZ_VTFT01000001.1"/>
</dbReference>
<feature type="region of interest" description="Disordered" evidence="1">
    <location>
        <begin position="375"/>
        <end position="394"/>
    </location>
</feature>
<protein>
    <submittedName>
        <fullName evidence="3">Carboxypeptidase regulatory-like domain-containing protein</fullName>
    </submittedName>
</protein>
<feature type="transmembrane region" description="Helical" evidence="2">
    <location>
        <begin position="36"/>
        <end position="57"/>
    </location>
</feature>
<reference evidence="3 4" key="1">
    <citation type="submission" date="2019-08" db="EMBL/GenBank/DDBJ databases">
        <title>Luteimonas viscosus sp. nov., isolated from soil of a sunflower field.</title>
        <authorList>
            <person name="Jianli Z."/>
            <person name="Ying Z."/>
        </authorList>
    </citation>
    <scope>NUCLEOTIDE SEQUENCE [LARGE SCALE GENOMIC DNA]</scope>
    <source>
        <strain evidence="3 4">XBU10</strain>
    </source>
</reference>
<dbReference type="EMBL" id="VTFT01000001">
    <property type="protein sequence ID" value="TYT25275.1"/>
    <property type="molecule type" value="Genomic_DNA"/>
</dbReference>
<comment type="caution">
    <text evidence="3">The sequence shown here is derived from an EMBL/GenBank/DDBJ whole genome shotgun (WGS) entry which is preliminary data.</text>
</comment>
<feature type="transmembrane region" description="Helical" evidence="2">
    <location>
        <begin position="6"/>
        <end position="24"/>
    </location>
</feature>
<gene>
    <name evidence="3" type="ORF">FZO89_02760</name>
</gene>
<organism evidence="3 4">
    <name type="scientific">Luteimonas viscosa</name>
    <dbReference type="NCBI Taxonomy" id="1132694"/>
    <lineage>
        <taxon>Bacteria</taxon>
        <taxon>Pseudomonadati</taxon>
        <taxon>Pseudomonadota</taxon>
        <taxon>Gammaproteobacteria</taxon>
        <taxon>Lysobacterales</taxon>
        <taxon>Lysobacteraceae</taxon>
        <taxon>Luteimonas</taxon>
    </lineage>
</organism>
<feature type="transmembrane region" description="Helical" evidence="2">
    <location>
        <begin position="586"/>
        <end position="603"/>
    </location>
</feature>
<evidence type="ECO:0000256" key="2">
    <source>
        <dbReference type="SAM" id="Phobius"/>
    </source>
</evidence>
<keyword evidence="3" id="KW-0121">Carboxypeptidase</keyword>
<keyword evidence="3" id="KW-0378">Hydrolase</keyword>
<accession>A0A5D4XMT9</accession>
<name>A0A5D4XMT9_9GAMM</name>
<keyword evidence="3" id="KW-0645">Protease</keyword>
<keyword evidence="2" id="KW-1133">Transmembrane helix</keyword>
<sequence>MTMAQTVALLLALAVLVAWVRLPLAHRRDPRMSRPWRLWLLLALQPLLAAALHLMLFPPRHPVAPATLAVLTEGATLADAGPATVRGVVLALPEAGDAGDVARVPDLATALRQHPGTTQVRVIGAGLVPRDRDAASTVALAFDPLPLAPGIVRLSPPPAIARGSAFVLEGRVEGVPGGRAELLDPAGRRVDAMPLPEDGGFALRGVALETGTATFAVRVRDARQQEVAISQLPLWIDADVAPRVLLLAGAPNPDTRALRRWLVDAGAQVQARIALGGGVQLGSAPLTATTLDQADLLIVDARAWSGLGESGRTRVLAAVRRGLGLLLRGDNAMPAEALRGLRAPGFTIAGGAGVRPWHVPGPRLDGEEALRGLMGSGSRDAPFDPAQAEEEVPPLSRRAWRVQGMDAVALEPGADRGDAAEAPGWWRAEGRGRIGLWAVSDSYRLPLHGRADLYADLWSPAVATLARARSSAMPGIEADARVGQRLAICAWPEGAHIEAPDGQRAQPIVDPASGARRCAGYWPSVAGWHRLRMGDAVQPFHVAAADAEPTLRLAELREATLRLAAAPPVSAPGATVAPRNTEPGRAWPWFLAWLLLAAFAWWFERSRLGLAAAVSQQDPPRDLR</sequence>
<evidence type="ECO:0000313" key="3">
    <source>
        <dbReference type="EMBL" id="TYT25275.1"/>
    </source>
</evidence>
<keyword evidence="2" id="KW-0812">Transmembrane</keyword>
<keyword evidence="2" id="KW-0472">Membrane</keyword>
<dbReference type="OrthoDB" id="7199749at2"/>